<proteinExistence type="predicted"/>
<reference evidence="1 2" key="1">
    <citation type="submission" date="2017-08" db="EMBL/GenBank/DDBJ databases">
        <title>Draft genome sequence of filamentous cyanobacterium Calothrix elsteri CCALA 953.</title>
        <authorList>
            <person name="Gagunashvili A.N."/>
            <person name="Elster J."/>
            <person name="Andresson O.S."/>
        </authorList>
    </citation>
    <scope>NUCLEOTIDE SEQUENCE [LARGE SCALE GENOMIC DNA]</scope>
    <source>
        <strain evidence="1 2">CCALA 953</strain>
    </source>
</reference>
<dbReference type="EMBL" id="NTFS01000012">
    <property type="protein sequence ID" value="PAX60383.1"/>
    <property type="molecule type" value="Genomic_DNA"/>
</dbReference>
<dbReference type="SUPFAM" id="SSF158682">
    <property type="entry name" value="TerB-like"/>
    <property type="match status" value="1"/>
</dbReference>
<dbReference type="RefSeq" id="WP_095720110.1">
    <property type="nucleotide sequence ID" value="NZ_NTFS01000012.1"/>
</dbReference>
<dbReference type="CDD" id="cd07176">
    <property type="entry name" value="terB"/>
    <property type="match status" value="1"/>
</dbReference>
<accession>A0A2A2TPM0</accession>
<protein>
    <submittedName>
        <fullName evidence="1">Tellurite resistance protein TerB</fullName>
    </submittedName>
</protein>
<comment type="caution">
    <text evidence="1">The sequence shown here is derived from an EMBL/GenBank/DDBJ whole genome shotgun (WGS) entry which is preliminary data.</text>
</comment>
<evidence type="ECO:0000313" key="2">
    <source>
        <dbReference type="Proteomes" id="UP000218238"/>
    </source>
</evidence>
<keyword evidence="2" id="KW-1185">Reference proteome</keyword>
<organism evidence="1 2">
    <name type="scientific">Brunnivagina elsteri CCALA 953</name>
    <dbReference type="NCBI Taxonomy" id="987040"/>
    <lineage>
        <taxon>Bacteria</taxon>
        <taxon>Bacillati</taxon>
        <taxon>Cyanobacteriota</taxon>
        <taxon>Cyanophyceae</taxon>
        <taxon>Nostocales</taxon>
        <taxon>Calotrichaceae</taxon>
        <taxon>Brunnivagina</taxon>
    </lineage>
</organism>
<evidence type="ECO:0000313" key="1">
    <source>
        <dbReference type="EMBL" id="PAX60383.1"/>
    </source>
</evidence>
<sequence>MGLFDKVLSNHTVKEALSPAEAFAAITLSAIASDGYLSEEESRGISLALSRMKMYRSYPNEVMQRMFDKLLGILRREGMNSLFDSAKDSLPYELRESAFAVATDLILADGVVAQEEQEFLNDLYQALSLDAEVATRILEVMIIKNRG</sequence>
<dbReference type="Proteomes" id="UP000218238">
    <property type="component" value="Unassembled WGS sequence"/>
</dbReference>
<dbReference type="InterPro" id="IPR029024">
    <property type="entry name" value="TerB-like"/>
</dbReference>
<name>A0A2A2TPM0_9CYAN</name>
<gene>
    <name evidence="1" type="ORF">CK510_02115</name>
</gene>
<dbReference type="OrthoDB" id="530988at2"/>
<dbReference type="AlphaFoldDB" id="A0A2A2TPM0"/>
<dbReference type="Gene3D" id="1.10.3680.10">
    <property type="entry name" value="TerB-like"/>
    <property type="match status" value="1"/>
</dbReference>